<dbReference type="SUPFAM" id="SSF52833">
    <property type="entry name" value="Thioredoxin-like"/>
    <property type="match status" value="1"/>
</dbReference>
<feature type="domain" description="DUF5106" evidence="2">
    <location>
        <begin position="17"/>
        <end position="175"/>
    </location>
</feature>
<dbReference type="PROSITE" id="PS51257">
    <property type="entry name" value="PROKAR_LIPOPROTEIN"/>
    <property type="match status" value="1"/>
</dbReference>
<dbReference type="Pfam" id="PF13098">
    <property type="entry name" value="Thioredoxin_2"/>
    <property type="match status" value="1"/>
</dbReference>
<dbReference type="Gene3D" id="3.40.30.10">
    <property type="entry name" value="Glutaredoxin"/>
    <property type="match status" value="1"/>
</dbReference>
<organism evidence="3 4">
    <name type="scientific">Bacteroides mediterraneensis</name>
    <dbReference type="NCBI Taxonomy" id="1841856"/>
    <lineage>
        <taxon>Bacteria</taxon>
        <taxon>Pseudomonadati</taxon>
        <taxon>Bacteroidota</taxon>
        <taxon>Bacteroidia</taxon>
        <taxon>Bacteroidales</taxon>
        <taxon>Bacteroidaceae</taxon>
        <taxon>Bacteroides</taxon>
    </lineage>
</organism>
<gene>
    <name evidence="3" type="ORF">H6A31_13535</name>
</gene>
<evidence type="ECO:0000313" key="4">
    <source>
        <dbReference type="Proteomes" id="UP000703295"/>
    </source>
</evidence>
<reference evidence="3 4" key="1">
    <citation type="journal article" date="2021" name="Sci. Rep.">
        <title>The distribution of antibiotic resistance genes in chicken gut microbiota commensals.</title>
        <authorList>
            <person name="Juricova H."/>
            <person name="Matiasovicova J."/>
            <person name="Kubasova T."/>
            <person name="Cejkova D."/>
            <person name="Rychlik I."/>
        </authorList>
    </citation>
    <scope>NUCLEOTIDE SEQUENCE [LARGE SCALE GENOMIC DNA]</scope>
    <source>
        <strain evidence="3 4">An801</strain>
    </source>
</reference>
<dbReference type="Proteomes" id="UP000703295">
    <property type="component" value="Unassembled WGS sequence"/>
</dbReference>
<accession>A0ABS2EYC5</accession>
<dbReference type="InterPro" id="IPR012336">
    <property type="entry name" value="Thioredoxin-like_fold"/>
</dbReference>
<keyword evidence="4" id="KW-1185">Reference proteome</keyword>
<comment type="caution">
    <text evidence="3">The sequence shown here is derived from an EMBL/GenBank/DDBJ whole genome shotgun (WGS) entry which is preliminary data.</text>
</comment>
<feature type="domain" description="Thioredoxin-like fold" evidence="1">
    <location>
        <begin position="201"/>
        <end position="297"/>
    </location>
</feature>
<dbReference type="EMBL" id="JACJJW010000052">
    <property type="protein sequence ID" value="MBM6759687.1"/>
    <property type="molecule type" value="Genomic_DNA"/>
</dbReference>
<evidence type="ECO:0000313" key="3">
    <source>
        <dbReference type="EMBL" id="MBM6759687.1"/>
    </source>
</evidence>
<evidence type="ECO:0000259" key="1">
    <source>
        <dbReference type="Pfam" id="PF13098"/>
    </source>
</evidence>
<dbReference type="Pfam" id="PF17127">
    <property type="entry name" value="DUF5106"/>
    <property type="match status" value="1"/>
</dbReference>
<dbReference type="InterPro" id="IPR033395">
    <property type="entry name" value="DUF5106"/>
</dbReference>
<dbReference type="RefSeq" id="WP_204477082.1">
    <property type="nucleotide sequence ID" value="NZ_JACJJW010000052.1"/>
</dbReference>
<dbReference type="InterPro" id="IPR036249">
    <property type="entry name" value="Thioredoxin-like_sf"/>
</dbReference>
<proteinExistence type="predicted"/>
<evidence type="ECO:0000259" key="2">
    <source>
        <dbReference type="Pfam" id="PF17127"/>
    </source>
</evidence>
<sequence length="314" mass="35379">MNRYELLIGLILLLASCRAKPGTAETRESVPANSTVIQTFPFPEIPTMLTQPEERKAYLMAHYWDNFNFADTALVNNRNVAEQGAADYLAILADGTLSGERIKGSLDSFCKGLEVQEHARKVFLQMMEDYLYNPNSPYHNEALYALFLERMLKSEYVDEARKSSLKFSLDLISRNSPGKRATDFVYFLPDGSKRSLAQTRAKNNRLLLVFYDPECPSCHETMQEMVADGLLAEAVKAEKLTVLAVYTEGNQEVWKRTLSDLPQGWTVGSDHETVKQGALYDLKAMPSLYLLDGSKKVLLKDAPYAKIREEIAAL</sequence>
<protein>
    <submittedName>
        <fullName evidence="3">DUF5106 domain-containing protein</fullName>
    </submittedName>
</protein>
<name>A0ABS2EYC5_9BACE</name>